<evidence type="ECO:0000313" key="1">
    <source>
        <dbReference type="EMBL" id="KKL79417.1"/>
    </source>
</evidence>
<dbReference type="AlphaFoldDB" id="A0A0F9HWC6"/>
<organism evidence="1">
    <name type="scientific">marine sediment metagenome</name>
    <dbReference type="NCBI Taxonomy" id="412755"/>
    <lineage>
        <taxon>unclassified sequences</taxon>
        <taxon>metagenomes</taxon>
        <taxon>ecological metagenomes</taxon>
    </lineage>
</organism>
<protein>
    <submittedName>
        <fullName evidence="1">Uncharacterized protein</fullName>
    </submittedName>
</protein>
<proteinExistence type="predicted"/>
<feature type="non-terminal residue" evidence="1">
    <location>
        <position position="1"/>
    </location>
</feature>
<gene>
    <name evidence="1" type="ORF">LCGC14_2015020</name>
</gene>
<reference evidence="1" key="1">
    <citation type="journal article" date="2015" name="Nature">
        <title>Complex archaea that bridge the gap between prokaryotes and eukaryotes.</title>
        <authorList>
            <person name="Spang A."/>
            <person name="Saw J.H."/>
            <person name="Jorgensen S.L."/>
            <person name="Zaremba-Niedzwiedzka K."/>
            <person name="Martijn J."/>
            <person name="Lind A.E."/>
            <person name="van Eijk R."/>
            <person name="Schleper C."/>
            <person name="Guy L."/>
            <person name="Ettema T.J."/>
        </authorList>
    </citation>
    <scope>NUCLEOTIDE SEQUENCE</scope>
</reference>
<sequence>HKILEETEIDVEPVEESRISKLKHKIIPEKKKEIDKIDEEIIPKEDEIEEGDISKTVQMTQSVIDGNYDVDEIRGELKQYDTEGTVKENLYVIYANSIIELLGERQPRSI</sequence>
<comment type="caution">
    <text evidence="1">The sequence shown here is derived from an EMBL/GenBank/DDBJ whole genome shotgun (WGS) entry which is preliminary data.</text>
</comment>
<accession>A0A0F9HWC6</accession>
<dbReference type="EMBL" id="LAZR01023178">
    <property type="protein sequence ID" value="KKL79417.1"/>
    <property type="molecule type" value="Genomic_DNA"/>
</dbReference>
<name>A0A0F9HWC6_9ZZZZ</name>